<sequence length="89" mass="9958">MPKKVIETNIGNTHIKFENTWFSGAKLFVDGEIVVKDNSFFALDKNSPLVAKKIVVEGVEHLVEVFAHAIFTVKLKLHVNGQYVAGDKF</sequence>
<accession>A0AAU6VB08</accession>
<name>A0AAU6VB08_UNCXX</name>
<dbReference type="AlphaFoldDB" id="A0AAU6VB08"/>
<reference evidence="1" key="1">
    <citation type="submission" date="2022-03" db="EMBL/GenBank/DDBJ databases">
        <title>Sea Food Isolates.</title>
        <authorList>
            <person name="Li c."/>
        </authorList>
    </citation>
    <scope>NUCLEOTIDE SEQUENCE</scope>
    <source>
        <strain evidence="1">19NY03SH02</strain>
    </source>
</reference>
<organism evidence="1">
    <name type="scientific">bacterium 19NY03SH02</name>
    <dbReference type="NCBI Taxonomy" id="2920631"/>
    <lineage>
        <taxon>Bacteria</taxon>
    </lineage>
</organism>
<evidence type="ECO:0000313" key="1">
    <source>
        <dbReference type="EMBL" id="XAG82451.1"/>
    </source>
</evidence>
<gene>
    <name evidence="1" type="ORF">MRN14_07710</name>
</gene>
<protein>
    <submittedName>
        <fullName evidence="1">Uncharacterized protein</fullName>
    </submittedName>
</protein>
<proteinExistence type="predicted"/>
<dbReference type="EMBL" id="CP095354">
    <property type="protein sequence ID" value="XAG82451.1"/>
    <property type="molecule type" value="Genomic_DNA"/>
</dbReference>